<dbReference type="RefSeq" id="WP_099622211.1">
    <property type="nucleotide sequence ID" value="NZ_CP024201.1"/>
</dbReference>
<keyword evidence="1" id="KW-0238">DNA-binding</keyword>
<dbReference type="SUPFAM" id="SSF52172">
    <property type="entry name" value="CheY-like"/>
    <property type="match status" value="1"/>
</dbReference>
<evidence type="ECO:0000256" key="2">
    <source>
        <dbReference type="PROSITE-ProRule" id="PRU00169"/>
    </source>
</evidence>
<name>A0A2D2AY57_9CAUL</name>
<dbReference type="InterPro" id="IPR011006">
    <property type="entry name" value="CheY-like_superfamily"/>
</dbReference>
<proteinExistence type="predicted"/>
<gene>
    <name evidence="4" type="ORF">CSW64_11335</name>
</gene>
<evidence type="ECO:0000313" key="5">
    <source>
        <dbReference type="Proteomes" id="UP000228945"/>
    </source>
</evidence>
<dbReference type="OrthoDB" id="7202062at2"/>
<dbReference type="InterPro" id="IPR001789">
    <property type="entry name" value="Sig_transdc_resp-reg_receiver"/>
</dbReference>
<accession>A0A2D2AY57</accession>
<evidence type="ECO:0000259" key="3">
    <source>
        <dbReference type="PROSITE" id="PS50110"/>
    </source>
</evidence>
<dbReference type="EMBL" id="CP024201">
    <property type="protein sequence ID" value="ATQ42959.1"/>
    <property type="molecule type" value="Genomic_DNA"/>
</dbReference>
<dbReference type="GO" id="GO:0000160">
    <property type="term" value="P:phosphorelay signal transduction system"/>
    <property type="evidence" value="ECO:0007669"/>
    <property type="project" value="InterPro"/>
</dbReference>
<keyword evidence="5" id="KW-1185">Reference proteome</keyword>
<evidence type="ECO:0000313" key="4">
    <source>
        <dbReference type="EMBL" id="ATQ42959.1"/>
    </source>
</evidence>
<dbReference type="Proteomes" id="UP000228945">
    <property type="component" value="Chromosome"/>
</dbReference>
<dbReference type="GO" id="GO:0003677">
    <property type="term" value="F:DNA binding"/>
    <property type="evidence" value="ECO:0007669"/>
    <property type="project" value="UniProtKB-KW"/>
</dbReference>
<dbReference type="GO" id="GO:0006355">
    <property type="term" value="P:regulation of DNA-templated transcription"/>
    <property type="evidence" value="ECO:0007669"/>
    <property type="project" value="InterPro"/>
</dbReference>
<dbReference type="KEGG" id="cmb:CSW64_11335"/>
<evidence type="ECO:0000256" key="1">
    <source>
        <dbReference type="ARBA" id="ARBA00023125"/>
    </source>
</evidence>
<dbReference type="SUPFAM" id="SSF46894">
    <property type="entry name" value="C-terminal effector domain of the bipartite response regulators"/>
    <property type="match status" value="1"/>
</dbReference>
<organism evidence="4 5">
    <name type="scientific">Caulobacter mirabilis</name>
    <dbReference type="NCBI Taxonomy" id="69666"/>
    <lineage>
        <taxon>Bacteria</taxon>
        <taxon>Pseudomonadati</taxon>
        <taxon>Pseudomonadota</taxon>
        <taxon>Alphaproteobacteria</taxon>
        <taxon>Caulobacterales</taxon>
        <taxon>Caulobacteraceae</taxon>
        <taxon>Caulobacter</taxon>
    </lineage>
</organism>
<dbReference type="PROSITE" id="PS50110">
    <property type="entry name" value="RESPONSE_REGULATORY"/>
    <property type="match status" value="1"/>
</dbReference>
<reference evidence="4 5" key="1">
    <citation type="submission" date="2017-10" db="EMBL/GenBank/DDBJ databases">
        <title>Genome sequence of Caulobacter mirabilis FWC38.</title>
        <authorList>
            <person name="Fiebig A."/>
            <person name="Crosson S."/>
        </authorList>
    </citation>
    <scope>NUCLEOTIDE SEQUENCE [LARGE SCALE GENOMIC DNA]</scope>
    <source>
        <strain evidence="4 5">FWC 38</strain>
    </source>
</reference>
<feature type="domain" description="Response regulatory" evidence="3">
    <location>
        <begin position="22"/>
        <end position="135"/>
    </location>
</feature>
<dbReference type="InterPro" id="IPR016032">
    <property type="entry name" value="Sig_transdc_resp-reg_C-effctor"/>
</dbReference>
<protein>
    <recommendedName>
        <fullName evidence="3">Response regulatory domain-containing protein</fullName>
    </recommendedName>
</protein>
<comment type="caution">
    <text evidence="2">Lacks conserved residue(s) required for the propagation of feature annotation.</text>
</comment>
<sequence>MSSLAFSVSGDDRRSLTRPARSLLLVDLSEGDPHDLGVYLERQGLSVYETNSLDRLYGASLKGEFNAVALVARLPNPTVLAAIRHMNGADAPPLLVVALEGEVVERVLVLEMGADDLVGRDTEAREVLARLHRLIWRRPGADAPDPRPGSAGEAWVLKNARRALITPTGRRISLTGGDQELLNAFTRREDGLVLEQDYPRGHIRTAVCRLKRKVLLGSGVELPIQNVRGEGYRFDASLVQE</sequence>
<dbReference type="AlphaFoldDB" id="A0A2D2AY57"/>